<gene>
    <name evidence="4" type="ORF">LITE_LOCUS37863</name>
</gene>
<evidence type="ECO:0000256" key="1">
    <source>
        <dbReference type="ARBA" id="ARBA00022801"/>
    </source>
</evidence>
<protein>
    <recommendedName>
        <fullName evidence="3">AB hydrolase-1 domain-containing protein</fullName>
    </recommendedName>
</protein>
<reference evidence="4" key="1">
    <citation type="submission" date="2022-08" db="EMBL/GenBank/DDBJ databases">
        <authorList>
            <person name="Gutierrez-Valencia J."/>
        </authorList>
    </citation>
    <scope>NUCLEOTIDE SEQUENCE</scope>
</reference>
<dbReference type="EMBL" id="CAMGYJ010000008">
    <property type="protein sequence ID" value="CAI0468604.1"/>
    <property type="molecule type" value="Genomic_DNA"/>
</dbReference>
<dbReference type="InterPro" id="IPR000639">
    <property type="entry name" value="Epox_hydrolase-like"/>
</dbReference>
<comment type="similarity">
    <text evidence="2">Belongs to the AB hydrolase superfamily. Epoxide hydrolase family.</text>
</comment>
<dbReference type="PRINTS" id="PR00412">
    <property type="entry name" value="EPOXHYDRLASE"/>
</dbReference>
<dbReference type="Gene3D" id="3.40.50.1820">
    <property type="entry name" value="alpha/beta hydrolase"/>
    <property type="match status" value="1"/>
</dbReference>
<dbReference type="Proteomes" id="UP001154282">
    <property type="component" value="Unassembled WGS sequence"/>
</dbReference>
<accession>A0AAV0PDC8</accession>
<evidence type="ECO:0000256" key="2">
    <source>
        <dbReference type="ARBA" id="ARBA00038334"/>
    </source>
</evidence>
<dbReference type="AlphaFoldDB" id="A0AAV0PDC8"/>
<name>A0AAV0PDC8_9ROSI</name>
<proteinExistence type="inferred from homology"/>
<comment type="caution">
    <text evidence="4">The sequence shown here is derived from an EMBL/GenBank/DDBJ whole genome shotgun (WGS) entry which is preliminary data.</text>
</comment>
<feature type="domain" description="AB hydrolase-1" evidence="3">
    <location>
        <begin position="27"/>
        <end position="295"/>
    </location>
</feature>
<evidence type="ECO:0000313" key="5">
    <source>
        <dbReference type="Proteomes" id="UP001154282"/>
    </source>
</evidence>
<dbReference type="PANTHER" id="PTHR43329">
    <property type="entry name" value="EPOXIDE HYDROLASE"/>
    <property type="match status" value="1"/>
</dbReference>
<keyword evidence="1" id="KW-0378">Hydrolase</keyword>
<dbReference type="InterPro" id="IPR029058">
    <property type="entry name" value="AB_hydrolase_fold"/>
</dbReference>
<dbReference type="PRINTS" id="PR00111">
    <property type="entry name" value="ABHYDROLASE"/>
</dbReference>
<dbReference type="InterPro" id="IPR000073">
    <property type="entry name" value="AB_hydrolase_1"/>
</dbReference>
<evidence type="ECO:0000313" key="4">
    <source>
        <dbReference type="EMBL" id="CAI0468604.1"/>
    </source>
</evidence>
<sequence length="314" mass="35547">MDQIQHKFVEAQGLKLHLAEIGTGDKVVICLHGFPEIWYSWRHQMIALAAAGYRVIAPDHRGYGLSDSPAEPEKAKFADLISDIRSVLDSLDLPKVVIVAKDFGVLPAYYFALLHPDRVLGVVTIGVPFVPPGAIQYHKHLPEGFYFTRWKEPGRAEADFGRFDAKTVVRKIYTMFAKMEVPIASEGEEVLDLVDTSTTPLPAWFTEQDLEIYGSLYQKSGFLTALQVPYRSFDEEYDMPALEVKVPAMLIAGEKDYVLYFPGMEDYIRSGKVKDFVPDLETVFLPEGTHFVQEQSPEQVNQLILNFLKAKIWQ</sequence>
<dbReference type="Pfam" id="PF00561">
    <property type="entry name" value="Abhydrolase_1"/>
    <property type="match status" value="1"/>
</dbReference>
<dbReference type="GO" id="GO:0016787">
    <property type="term" value="F:hydrolase activity"/>
    <property type="evidence" value="ECO:0007669"/>
    <property type="project" value="UniProtKB-KW"/>
</dbReference>
<dbReference type="SUPFAM" id="SSF53474">
    <property type="entry name" value="alpha/beta-Hydrolases"/>
    <property type="match status" value="1"/>
</dbReference>
<evidence type="ECO:0000259" key="3">
    <source>
        <dbReference type="Pfam" id="PF00561"/>
    </source>
</evidence>
<organism evidence="4 5">
    <name type="scientific">Linum tenue</name>
    <dbReference type="NCBI Taxonomy" id="586396"/>
    <lineage>
        <taxon>Eukaryota</taxon>
        <taxon>Viridiplantae</taxon>
        <taxon>Streptophyta</taxon>
        <taxon>Embryophyta</taxon>
        <taxon>Tracheophyta</taxon>
        <taxon>Spermatophyta</taxon>
        <taxon>Magnoliopsida</taxon>
        <taxon>eudicotyledons</taxon>
        <taxon>Gunneridae</taxon>
        <taxon>Pentapetalae</taxon>
        <taxon>rosids</taxon>
        <taxon>fabids</taxon>
        <taxon>Malpighiales</taxon>
        <taxon>Linaceae</taxon>
        <taxon>Linum</taxon>
    </lineage>
</organism>
<keyword evidence="5" id="KW-1185">Reference proteome</keyword>